<gene>
    <name evidence="3" type="ordered locus">Bcav_1947</name>
</gene>
<comment type="similarity">
    <text evidence="1">Belongs to the serpin family.</text>
</comment>
<dbReference type="GO" id="GO:0004867">
    <property type="term" value="F:serine-type endopeptidase inhibitor activity"/>
    <property type="evidence" value="ECO:0007669"/>
    <property type="project" value="InterPro"/>
</dbReference>
<reference evidence="3 4" key="1">
    <citation type="journal article" date="2009" name="Stand. Genomic Sci.">
        <title>Complete genome sequence of Beutenbergia cavernae type strain (HKI 0122).</title>
        <authorList>
            <person name="Land M."/>
            <person name="Pukall R."/>
            <person name="Abt B."/>
            <person name="Goker M."/>
            <person name="Rohde M."/>
            <person name="Glavina Del Rio T."/>
            <person name="Tice H."/>
            <person name="Copeland A."/>
            <person name="Cheng J.F."/>
            <person name="Lucas S."/>
            <person name="Chen F."/>
            <person name="Nolan M."/>
            <person name="Bruce D."/>
            <person name="Goodwin L."/>
            <person name="Pitluck S."/>
            <person name="Ivanova N."/>
            <person name="Mavromatis K."/>
            <person name="Ovchinnikova G."/>
            <person name="Pati A."/>
            <person name="Chen A."/>
            <person name="Palaniappan K."/>
            <person name="Hauser L."/>
            <person name="Chang Y.J."/>
            <person name="Jefferies C.C."/>
            <person name="Saunders E."/>
            <person name="Brettin T."/>
            <person name="Detter J.C."/>
            <person name="Han C."/>
            <person name="Chain P."/>
            <person name="Bristow J."/>
            <person name="Eisen J.A."/>
            <person name="Markowitz V."/>
            <person name="Hugenholtz P."/>
            <person name="Kyrpides N.C."/>
            <person name="Klenk H.P."/>
            <person name="Lapidus A."/>
        </authorList>
    </citation>
    <scope>NUCLEOTIDE SEQUENCE [LARGE SCALE GENOMIC DNA]</scope>
    <source>
        <strain evidence="4">ATCC BAA-8 / DSM 12333 / NBRC 16432</strain>
    </source>
</reference>
<dbReference type="PANTHER" id="PTHR11461:SF211">
    <property type="entry name" value="GH10112P-RELATED"/>
    <property type="match status" value="1"/>
</dbReference>
<dbReference type="Gene3D" id="3.30.497.10">
    <property type="entry name" value="Antithrombin, subunit I, domain 2"/>
    <property type="match status" value="1"/>
</dbReference>
<dbReference type="EMBL" id="CP001618">
    <property type="protein sequence ID" value="ACQ80202.1"/>
    <property type="molecule type" value="Genomic_DNA"/>
</dbReference>
<dbReference type="SMART" id="SM00093">
    <property type="entry name" value="SERPIN"/>
    <property type="match status" value="1"/>
</dbReference>
<organism evidence="3 4">
    <name type="scientific">Beutenbergia cavernae (strain ATCC BAA-8 / DSM 12333 / CCUG 43141 / JCM 11478 / NBRC 16432 / NCIMB 13614 / HKI 0122)</name>
    <dbReference type="NCBI Taxonomy" id="471853"/>
    <lineage>
        <taxon>Bacteria</taxon>
        <taxon>Bacillati</taxon>
        <taxon>Actinomycetota</taxon>
        <taxon>Actinomycetes</taxon>
        <taxon>Micrococcales</taxon>
        <taxon>Beutenbergiaceae</taxon>
        <taxon>Beutenbergia</taxon>
    </lineage>
</organism>
<dbReference type="InterPro" id="IPR042178">
    <property type="entry name" value="Serpin_sf_1"/>
</dbReference>
<accession>C5C5L1</accession>
<dbReference type="eggNOG" id="COG4826">
    <property type="taxonomic scope" value="Bacteria"/>
</dbReference>
<dbReference type="AlphaFoldDB" id="C5C5L1"/>
<name>C5C5L1_BEUC1</name>
<dbReference type="RefSeq" id="WP_015882442.1">
    <property type="nucleotide sequence ID" value="NC_012669.1"/>
</dbReference>
<evidence type="ECO:0000256" key="1">
    <source>
        <dbReference type="RuleBase" id="RU000411"/>
    </source>
</evidence>
<dbReference type="PANTHER" id="PTHR11461">
    <property type="entry name" value="SERINE PROTEASE INHIBITOR, SERPIN"/>
    <property type="match status" value="1"/>
</dbReference>
<evidence type="ECO:0000313" key="3">
    <source>
        <dbReference type="EMBL" id="ACQ80202.1"/>
    </source>
</evidence>
<dbReference type="PROSITE" id="PS51257">
    <property type="entry name" value="PROKAR_LIPOPROTEIN"/>
    <property type="match status" value="1"/>
</dbReference>
<dbReference type="InterPro" id="IPR023796">
    <property type="entry name" value="Serpin_dom"/>
</dbReference>
<dbReference type="Proteomes" id="UP000007962">
    <property type="component" value="Chromosome"/>
</dbReference>
<dbReference type="InterPro" id="IPR036186">
    <property type="entry name" value="Serpin_sf"/>
</dbReference>
<dbReference type="Gene3D" id="2.30.39.10">
    <property type="entry name" value="Alpha-1-antitrypsin, domain 1"/>
    <property type="match status" value="1"/>
</dbReference>
<dbReference type="InterPro" id="IPR000215">
    <property type="entry name" value="Serpin_fam"/>
</dbReference>
<feature type="domain" description="Serpin" evidence="2">
    <location>
        <begin position="60"/>
        <end position="424"/>
    </location>
</feature>
<dbReference type="GO" id="GO:0005615">
    <property type="term" value="C:extracellular space"/>
    <property type="evidence" value="ECO:0007669"/>
    <property type="project" value="InterPro"/>
</dbReference>
<dbReference type="HOGENOM" id="CLU_023330_0_3_11"/>
<dbReference type="SUPFAM" id="SSF56574">
    <property type="entry name" value="Serpins"/>
    <property type="match status" value="1"/>
</dbReference>
<evidence type="ECO:0000313" key="4">
    <source>
        <dbReference type="Proteomes" id="UP000007962"/>
    </source>
</evidence>
<dbReference type="STRING" id="471853.Bcav_1947"/>
<dbReference type="Pfam" id="PF00079">
    <property type="entry name" value="Serpin"/>
    <property type="match status" value="1"/>
</dbReference>
<keyword evidence="4" id="KW-1185">Reference proteome</keyword>
<dbReference type="KEGG" id="bcv:Bcav_1947"/>
<evidence type="ECO:0000259" key="2">
    <source>
        <dbReference type="SMART" id="SM00093"/>
    </source>
</evidence>
<protein>
    <submittedName>
        <fullName evidence="3">Proteinase inhibitor I4 serpin</fullName>
    </submittedName>
</protein>
<dbReference type="InterPro" id="IPR042185">
    <property type="entry name" value="Serpin_sf_2"/>
</dbReference>
<sequence length="426" mass="43956">MTPRRAHLGAGTLAAAVLVLVACQQPAPGEPDQRSDAERVVVQVSDAEAATDVVSATEAFGLTMLASGDADSNVVTSPASAVVALAMLAEGARGVSEAELDALLGASGPDRTDAVGALLAALQEHDGDPALAAADELPETPLAHLANQIVLDEGFEVRAEFLDTLAAGYGAGIATADLATRDGVRVLGAWVREHTGGLIPGSAIEPKPELRLVLQNVVVLAARWESPFDASDTRDVPFAVRADDVPLVRTMHGLREVPYAEVDGWRAARVPYAEAFSADLVLPPDGVDPADVPAGTLGALVAALDAAQPVEVELAVPALDLPPARLALAPAIEAAGAASLLDPDTADLTGIDDDLFVGQAVQQAMLRMDEEGTVAAAVTEIGVELSSGEAPRDARELSLDRPYLVRIAHDDTGWPLFVAAIRDPRG</sequence>
<proteinExistence type="inferred from homology"/>